<dbReference type="AlphaFoldDB" id="A0A840A184"/>
<dbReference type="Pfam" id="PF01261">
    <property type="entry name" value="AP_endonuc_2"/>
    <property type="match status" value="1"/>
</dbReference>
<dbReference type="Proteomes" id="UP000530564">
    <property type="component" value="Unassembled WGS sequence"/>
</dbReference>
<feature type="domain" description="Xylose isomerase-like TIM barrel" evidence="1">
    <location>
        <begin position="43"/>
        <end position="297"/>
    </location>
</feature>
<keyword evidence="3" id="KW-1185">Reference proteome</keyword>
<dbReference type="SUPFAM" id="SSF51658">
    <property type="entry name" value="Xylose isomerase-like"/>
    <property type="match status" value="1"/>
</dbReference>
<dbReference type="PANTHER" id="PTHR12110">
    <property type="entry name" value="HYDROXYPYRUVATE ISOMERASE"/>
    <property type="match status" value="1"/>
</dbReference>
<dbReference type="InterPro" id="IPR050312">
    <property type="entry name" value="IolE/XylAMocC-like"/>
</dbReference>
<dbReference type="RefSeq" id="WP_246370929.1">
    <property type="nucleotide sequence ID" value="NZ_JACIDK010000004.1"/>
</dbReference>
<dbReference type="EMBL" id="JACIDK010000004">
    <property type="protein sequence ID" value="MBB3892158.1"/>
    <property type="molecule type" value="Genomic_DNA"/>
</dbReference>
<protein>
    <submittedName>
        <fullName evidence="2">Sugar phosphate isomerase/epimerase</fullName>
    </submittedName>
</protein>
<evidence type="ECO:0000313" key="3">
    <source>
        <dbReference type="Proteomes" id="UP000530564"/>
    </source>
</evidence>
<evidence type="ECO:0000259" key="1">
    <source>
        <dbReference type="Pfam" id="PF01261"/>
    </source>
</evidence>
<dbReference type="GO" id="GO:0016853">
    <property type="term" value="F:isomerase activity"/>
    <property type="evidence" value="ECO:0007669"/>
    <property type="project" value="UniProtKB-KW"/>
</dbReference>
<dbReference type="InterPro" id="IPR013022">
    <property type="entry name" value="Xyl_isomerase-like_TIM-brl"/>
</dbReference>
<dbReference type="Gene3D" id="3.20.20.150">
    <property type="entry name" value="Divalent-metal-dependent TIM barrel enzymes"/>
    <property type="match status" value="1"/>
</dbReference>
<dbReference type="InterPro" id="IPR036237">
    <property type="entry name" value="Xyl_isomerase-like_sf"/>
</dbReference>
<gene>
    <name evidence="2" type="ORF">GGQ61_002891</name>
</gene>
<accession>A0A840A184</accession>
<evidence type="ECO:0000313" key="2">
    <source>
        <dbReference type="EMBL" id="MBB3892158.1"/>
    </source>
</evidence>
<keyword evidence="2" id="KW-0413">Isomerase</keyword>
<comment type="caution">
    <text evidence="2">The sequence shown here is derived from an EMBL/GenBank/DDBJ whole genome shotgun (WGS) entry which is preliminary data.</text>
</comment>
<organism evidence="2 3">
    <name type="scientific">Phenylobacterium haematophilum</name>
    <dbReference type="NCBI Taxonomy" id="98513"/>
    <lineage>
        <taxon>Bacteria</taxon>
        <taxon>Pseudomonadati</taxon>
        <taxon>Pseudomonadota</taxon>
        <taxon>Alphaproteobacteria</taxon>
        <taxon>Caulobacterales</taxon>
        <taxon>Caulobacteraceae</taxon>
        <taxon>Phenylobacterium</taxon>
    </lineage>
</organism>
<name>A0A840A184_9CAUL</name>
<dbReference type="PANTHER" id="PTHR12110:SF41">
    <property type="entry name" value="INOSOSE DEHYDRATASE"/>
    <property type="match status" value="1"/>
</dbReference>
<reference evidence="2 3" key="1">
    <citation type="submission" date="2020-08" db="EMBL/GenBank/DDBJ databases">
        <title>Genomic Encyclopedia of Type Strains, Phase IV (KMG-IV): sequencing the most valuable type-strain genomes for metagenomic binning, comparative biology and taxonomic classification.</title>
        <authorList>
            <person name="Goeker M."/>
        </authorList>
    </citation>
    <scope>NUCLEOTIDE SEQUENCE [LARGE SCALE GENOMIC DNA]</scope>
    <source>
        <strain evidence="2 3">DSM 21793</strain>
    </source>
</reference>
<sequence length="302" mass="32692">MTGFATNANAAGGKLFFQRHGLPIGLQLYTLGSDAAKDLDGTLAQVAKIGYRNIELAGLLGKTAPEMKAAMDRAGLTCTSAHIQGRAMGSQSFSGDLSKLADDLNVLGVKSAVMPLFYIPDRFELKPNLGEDGPAFLSRMAGQMTLDDWKWNADFLNQKGRALKSAGITVGYHNHNNEFAPIDGTTGMDVLLKETDPSLVTFEMDAGWVTAAGHDPFALLKEHKGRFTLMHVKDIKPTTTSNFVLKQDPTEVGSGMIDWKKLLPAAYESGVRGFFVEQEPPFARPRIEATKISHDYLASVAA</sequence>
<proteinExistence type="predicted"/>